<sequence length="78" mass="8907">MQVQMPNSWIMIKRSIAYEYVKVYLFELESNFASIPMIIGVIPASSTILAHHNKTIFQIKSVFVISIIATLIEGFFIL</sequence>
<name>A0A1W5ZUD9_9BACI</name>
<evidence type="ECO:0000256" key="1">
    <source>
        <dbReference type="SAM" id="Phobius"/>
    </source>
</evidence>
<keyword evidence="1" id="KW-0472">Membrane</keyword>
<organism evidence="2 3">
    <name type="scientific">Halobacillus mangrovi</name>
    <dbReference type="NCBI Taxonomy" id="402384"/>
    <lineage>
        <taxon>Bacteria</taxon>
        <taxon>Bacillati</taxon>
        <taxon>Bacillota</taxon>
        <taxon>Bacilli</taxon>
        <taxon>Bacillales</taxon>
        <taxon>Bacillaceae</taxon>
        <taxon>Halobacillus</taxon>
    </lineage>
</organism>
<dbReference type="AlphaFoldDB" id="A0A1W5ZUD9"/>
<proteinExistence type="predicted"/>
<keyword evidence="1" id="KW-0812">Transmembrane</keyword>
<gene>
    <name evidence="2" type="ORF">HM131_08580</name>
</gene>
<protein>
    <submittedName>
        <fullName evidence="2">Uncharacterized protein</fullName>
    </submittedName>
</protein>
<reference evidence="2 3" key="1">
    <citation type="submission" date="2017-04" db="EMBL/GenBank/DDBJ databases">
        <title>The whole genome sequencing and assembly of Halobacillus mangrovi strain.</title>
        <authorList>
            <person name="Lee S.-J."/>
            <person name="Park M.-K."/>
            <person name="Kim J.-Y."/>
            <person name="Lee Y.-J."/>
            <person name="Yi H."/>
            <person name="Bahn Y.-S."/>
            <person name="Kim J.F."/>
            <person name="Lee D.-W."/>
        </authorList>
    </citation>
    <scope>NUCLEOTIDE SEQUENCE [LARGE SCALE GENOMIC DNA]</scope>
    <source>
        <strain evidence="2 3">KTB 131</strain>
    </source>
</reference>
<feature type="transmembrane region" description="Helical" evidence="1">
    <location>
        <begin position="57"/>
        <end position="77"/>
    </location>
</feature>
<dbReference type="EMBL" id="CP020772">
    <property type="protein sequence ID" value="ARI76891.1"/>
    <property type="molecule type" value="Genomic_DNA"/>
</dbReference>
<keyword evidence="3" id="KW-1185">Reference proteome</keyword>
<dbReference type="KEGG" id="hmn:HM131_08580"/>
<dbReference type="Proteomes" id="UP000192527">
    <property type="component" value="Chromosome"/>
</dbReference>
<evidence type="ECO:0000313" key="3">
    <source>
        <dbReference type="Proteomes" id="UP000192527"/>
    </source>
</evidence>
<keyword evidence="1" id="KW-1133">Transmembrane helix</keyword>
<evidence type="ECO:0000313" key="2">
    <source>
        <dbReference type="EMBL" id="ARI76891.1"/>
    </source>
</evidence>
<accession>A0A1W5ZUD9</accession>